<dbReference type="InterPro" id="IPR040256">
    <property type="entry name" value="At4g02000-like"/>
</dbReference>
<evidence type="ECO:0000313" key="2">
    <source>
        <dbReference type="EMBL" id="CAL1380627.1"/>
    </source>
</evidence>
<dbReference type="InterPro" id="IPR025558">
    <property type="entry name" value="DUF4283"/>
</dbReference>
<protein>
    <recommendedName>
        <fullName evidence="1">DUF4283 domain-containing protein</fullName>
    </recommendedName>
</protein>
<name>A0AAV2E469_9ROSI</name>
<gene>
    <name evidence="2" type="ORF">LTRI10_LOCUS22058</name>
</gene>
<feature type="domain" description="DUF4283" evidence="1">
    <location>
        <begin position="49"/>
        <end position="131"/>
    </location>
</feature>
<dbReference type="PANTHER" id="PTHR31286:SF99">
    <property type="entry name" value="DUF4283 DOMAIN-CONTAINING PROTEIN"/>
    <property type="match status" value="1"/>
</dbReference>
<accession>A0AAV2E469</accession>
<dbReference type="AlphaFoldDB" id="A0AAV2E469"/>
<evidence type="ECO:0000259" key="1">
    <source>
        <dbReference type="Pfam" id="PF14111"/>
    </source>
</evidence>
<dbReference type="EMBL" id="OZ034817">
    <property type="protein sequence ID" value="CAL1380627.1"/>
    <property type="molecule type" value="Genomic_DNA"/>
</dbReference>
<organism evidence="2 3">
    <name type="scientific">Linum trigynum</name>
    <dbReference type="NCBI Taxonomy" id="586398"/>
    <lineage>
        <taxon>Eukaryota</taxon>
        <taxon>Viridiplantae</taxon>
        <taxon>Streptophyta</taxon>
        <taxon>Embryophyta</taxon>
        <taxon>Tracheophyta</taxon>
        <taxon>Spermatophyta</taxon>
        <taxon>Magnoliopsida</taxon>
        <taxon>eudicotyledons</taxon>
        <taxon>Gunneridae</taxon>
        <taxon>Pentapetalae</taxon>
        <taxon>rosids</taxon>
        <taxon>fabids</taxon>
        <taxon>Malpighiales</taxon>
        <taxon>Linaceae</taxon>
        <taxon>Linum</taxon>
    </lineage>
</organism>
<evidence type="ECO:0000313" key="3">
    <source>
        <dbReference type="Proteomes" id="UP001497516"/>
    </source>
</evidence>
<proteinExistence type="predicted"/>
<reference evidence="2 3" key="1">
    <citation type="submission" date="2024-04" db="EMBL/GenBank/DDBJ databases">
        <authorList>
            <person name="Fracassetti M."/>
        </authorList>
    </citation>
    <scope>NUCLEOTIDE SEQUENCE [LARGE SCALE GENOMIC DNA]</scope>
</reference>
<dbReference type="Proteomes" id="UP001497516">
    <property type="component" value="Chromosome 4"/>
</dbReference>
<dbReference type="Pfam" id="PF14111">
    <property type="entry name" value="DUF4283"/>
    <property type="match status" value="1"/>
</dbReference>
<dbReference type="PANTHER" id="PTHR31286">
    <property type="entry name" value="GLYCINE-RICH CELL WALL STRUCTURAL PROTEIN 1.8-LIKE"/>
    <property type="match status" value="1"/>
</dbReference>
<sequence length="188" mass="21460">MWYIADSGFEDVMADIREDGLEQDFDGNEDPKCPTIHYTAAEERLFCRQWRSTLVVKVLGRTVSYTMMLKRLHGIWEKAGSIQVMSVRNGYFLIRFTSGIDYERAMTGGPWLVGDNNLTVHPWTKDINPHEHEITTNLVWARLLELPIHYFHPVAVMRIGERIGKPLRGGPCNSVGSSQRFCPSLCSS</sequence>
<keyword evidence="3" id="KW-1185">Reference proteome</keyword>